<dbReference type="Gene3D" id="3.20.20.450">
    <property type="entry name" value="EAL domain"/>
    <property type="match status" value="1"/>
</dbReference>
<dbReference type="InterPro" id="IPR043128">
    <property type="entry name" value="Rev_trsase/Diguanyl_cyclase"/>
</dbReference>
<dbReference type="Gene3D" id="3.30.70.270">
    <property type="match status" value="1"/>
</dbReference>
<keyword evidence="1" id="KW-0812">Transmembrane</keyword>
<dbReference type="Gene3D" id="3.30.450.20">
    <property type="entry name" value="PAS domain"/>
    <property type="match status" value="1"/>
</dbReference>
<dbReference type="Pfam" id="PF00990">
    <property type="entry name" value="GGDEF"/>
    <property type="match status" value="1"/>
</dbReference>
<dbReference type="CDD" id="cd01948">
    <property type="entry name" value="EAL"/>
    <property type="match status" value="1"/>
</dbReference>
<dbReference type="Proteomes" id="UP000196053">
    <property type="component" value="Chromosome I"/>
</dbReference>
<dbReference type="Pfam" id="PF00563">
    <property type="entry name" value="EAL"/>
    <property type="match status" value="1"/>
</dbReference>
<reference evidence="6" key="1">
    <citation type="submission" date="2015-09" db="EMBL/GenBank/DDBJ databases">
        <authorList>
            <person name="Wibberg D."/>
        </authorList>
    </citation>
    <scope>NUCLEOTIDE SEQUENCE [LARGE SCALE GENOMIC DNA]</scope>
    <source>
        <strain evidence="6">SD1D</strain>
    </source>
</reference>
<dbReference type="KEGG" id="hsd:SD1D_0613"/>
<keyword evidence="6" id="KW-1185">Reference proteome</keyword>
<proteinExistence type="predicted"/>
<evidence type="ECO:0000313" key="5">
    <source>
        <dbReference type="EMBL" id="CUH92164.1"/>
    </source>
</evidence>
<feature type="transmembrane region" description="Helical" evidence="1">
    <location>
        <begin position="21"/>
        <end position="39"/>
    </location>
</feature>
<evidence type="ECO:0000259" key="3">
    <source>
        <dbReference type="PROSITE" id="PS50883"/>
    </source>
</evidence>
<dbReference type="SUPFAM" id="SSF55785">
    <property type="entry name" value="PYP-like sensor domain (PAS domain)"/>
    <property type="match status" value="1"/>
</dbReference>
<dbReference type="RefSeq" id="WP_058257557.1">
    <property type="nucleotide sequence ID" value="NZ_DUPS01000033.1"/>
</dbReference>
<dbReference type="InterPro" id="IPR052155">
    <property type="entry name" value="Biofilm_reg_signaling"/>
</dbReference>
<dbReference type="InterPro" id="IPR000014">
    <property type="entry name" value="PAS"/>
</dbReference>
<dbReference type="InterPro" id="IPR035965">
    <property type="entry name" value="PAS-like_dom_sf"/>
</dbReference>
<dbReference type="PANTHER" id="PTHR44757:SF2">
    <property type="entry name" value="BIOFILM ARCHITECTURE MAINTENANCE PROTEIN MBAA"/>
    <property type="match status" value="1"/>
</dbReference>
<dbReference type="SUPFAM" id="SSF55073">
    <property type="entry name" value="Nucleotide cyclase"/>
    <property type="match status" value="1"/>
</dbReference>
<dbReference type="InterPro" id="IPR035919">
    <property type="entry name" value="EAL_sf"/>
</dbReference>
<feature type="domain" description="GGDEF" evidence="4">
    <location>
        <begin position="253"/>
        <end position="385"/>
    </location>
</feature>
<dbReference type="CDD" id="cd00130">
    <property type="entry name" value="PAS"/>
    <property type="match status" value="1"/>
</dbReference>
<dbReference type="InterPro" id="IPR000160">
    <property type="entry name" value="GGDEF_dom"/>
</dbReference>
<accession>A0A0K8J497</accession>
<feature type="domain" description="EAL" evidence="3">
    <location>
        <begin position="394"/>
        <end position="648"/>
    </location>
</feature>
<evidence type="ECO:0008006" key="7">
    <source>
        <dbReference type="Google" id="ProtNLM"/>
    </source>
</evidence>
<dbReference type="PROSITE" id="PS50883">
    <property type="entry name" value="EAL"/>
    <property type="match status" value="1"/>
</dbReference>
<protein>
    <recommendedName>
        <fullName evidence="7">EAL domain-containing protein</fullName>
    </recommendedName>
</protein>
<dbReference type="NCBIfam" id="TIGR00254">
    <property type="entry name" value="GGDEF"/>
    <property type="match status" value="1"/>
</dbReference>
<name>A0A0K8J497_9FIRM</name>
<feature type="transmembrane region" description="Helical" evidence="1">
    <location>
        <begin position="59"/>
        <end position="77"/>
    </location>
</feature>
<evidence type="ECO:0000259" key="4">
    <source>
        <dbReference type="PROSITE" id="PS50887"/>
    </source>
</evidence>
<dbReference type="PANTHER" id="PTHR44757">
    <property type="entry name" value="DIGUANYLATE CYCLASE DGCP"/>
    <property type="match status" value="1"/>
</dbReference>
<dbReference type="CDD" id="cd01949">
    <property type="entry name" value="GGDEF"/>
    <property type="match status" value="1"/>
</dbReference>
<dbReference type="OrthoDB" id="9805474at2"/>
<keyword evidence="1" id="KW-1133">Transmembrane helix</keyword>
<feature type="domain" description="PAS" evidence="2">
    <location>
        <begin position="97"/>
        <end position="168"/>
    </location>
</feature>
<evidence type="ECO:0000256" key="1">
    <source>
        <dbReference type="SAM" id="Phobius"/>
    </source>
</evidence>
<dbReference type="SUPFAM" id="SSF141868">
    <property type="entry name" value="EAL domain-like"/>
    <property type="match status" value="1"/>
</dbReference>
<dbReference type="EMBL" id="LN879430">
    <property type="protein sequence ID" value="CUH92164.1"/>
    <property type="molecule type" value="Genomic_DNA"/>
</dbReference>
<dbReference type="InterPro" id="IPR001633">
    <property type="entry name" value="EAL_dom"/>
</dbReference>
<dbReference type="SMART" id="SM00052">
    <property type="entry name" value="EAL"/>
    <property type="match status" value="1"/>
</dbReference>
<dbReference type="InterPro" id="IPR029787">
    <property type="entry name" value="Nucleotide_cyclase"/>
</dbReference>
<dbReference type="PROSITE" id="PS50112">
    <property type="entry name" value="PAS"/>
    <property type="match status" value="1"/>
</dbReference>
<dbReference type="SMART" id="SM00267">
    <property type="entry name" value="GGDEF"/>
    <property type="match status" value="1"/>
</dbReference>
<dbReference type="SMART" id="SM00091">
    <property type="entry name" value="PAS"/>
    <property type="match status" value="1"/>
</dbReference>
<organism evidence="5 6">
    <name type="scientific">Herbinix luporum</name>
    <dbReference type="NCBI Taxonomy" id="1679721"/>
    <lineage>
        <taxon>Bacteria</taxon>
        <taxon>Bacillati</taxon>
        <taxon>Bacillota</taxon>
        <taxon>Clostridia</taxon>
        <taxon>Lachnospirales</taxon>
        <taxon>Lachnospiraceae</taxon>
        <taxon>Herbinix</taxon>
    </lineage>
</organism>
<dbReference type="Pfam" id="PF13426">
    <property type="entry name" value="PAS_9"/>
    <property type="match status" value="1"/>
</dbReference>
<dbReference type="AlphaFoldDB" id="A0A0K8J497"/>
<dbReference type="NCBIfam" id="TIGR00229">
    <property type="entry name" value="sensory_box"/>
    <property type="match status" value="1"/>
</dbReference>
<evidence type="ECO:0000259" key="2">
    <source>
        <dbReference type="PROSITE" id="PS50112"/>
    </source>
</evidence>
<evidence type="ECO:0000313" key="6">
    <source>
        <dbReference type="Proteomes" id="UP000196053"/>
    </source>
</evidence>
<dbReference type="PROSITE" id="PS50887">
    <property type="entry name" value="GGDEF"/>
    <property type="match status" value="1"/>
</dbReference>
<gene>
    <name evidence="5" type="ORF">SD1D_0613</name>
</gene>
<keyword evidence="1" id="KW-0472">Membrane</keyword>
<sequence length="649" mass="75522">MFKNMAQKKNKEFDKKNMSKDAYKISLIYAFFGGMWILFSDTILGYLLPNMEKYKYFQTIKGWFYVLVTTLLVYILIKRRVKLWNALIFLESELSYQKKLNENIIAEAPSIIITWDDDGRILSINPFGEKITGYSQDELVDGPGWPILISKEQDSKFQEIYQDIKKSDNALNYDGAIITKSGKTIDILWSSKILDSESDKGDNIYVSIGTNIEERKRYEEKIRLMAYYDPLTGLPNRFMFEQEIARRIKEEDSAFTIAYMDIDNFKNINDSLGHQAGDVFLRYFVESIIKKVEDKTFVARLGGDEFAILFNSSCHEDIMEEVGKLLSYINRIWTYQNRQFYISMSVGVVIYPEHGKDTSDLLKNADIAMYGAKREGKNRVLFYKDDLREENTKLANMINYIQEGIEQEQFYLEYQPQYRLSNKELTGMEALLRWQHPKEGYISPAEFIPIAERTGQIYRLERLVLKKALEQKMLWEKQGFTDIELAINLSTKTLTSNINFSEWEQILDSYSVDYSKIVIEITETADILNVDSVITRLSNLKKKGIKIALDDFGTGYASLNYLTKFPIDIIKLDKSFINAITKEGVDTLLIKNVLRLAYELKFNVIAEGIETKEQMQYLINYHCDLGQGYLLSKPLSEYKLLRLLENENT</sequence>